<dbReference type="OrthoDB" id="422423at2"/>
<proteinExistence type="predicted"/>
<evidence type="ECO:0000313" key="5">
    <source>
        <dbReference type="EMBL" id="VEP11811.1"/>
    </source>
</evidence>
<dbReference type="EMBL" id="CAACVJ010000026">
    <property type="protein sequence ID" value="VEP11811.1"/>
    <property type="molecule type" value="Genomic_DNA"/>
</dbReference>
<dbReference type="InterPro" id="IPR029058">
    <property type="entry name" value="AB_hydrolase_fold"/>
</dbReference>
<dbReference type="Proteomes" id="UP000320055">
    <property type="component" value="Unassembled WGS sequence"/>
</dbReference>
<dbReference type="InterPro" id="IPR010802">
    <property type="entry name" value="DUF1400"/>
</dbReference>
<evidence type="ECO:0000313" key="6">
    <source>
        <dbReference type="Proteomes" id="UP000320055"/>
    </source>
</evidence>
<dbReference type="RefSeq" id="WP_144869566.1">
    <property type="nucleotide sequence ID" value="NZ_LR213874.1"/>
</dbReference>
<dbReference type="GO" id="GO:0003847">
    <property type="term" value="F:1-alkyl-2-acetylglycerophosphocholine esterase activity"/>
    <property type="evidence" value="ECO:0007669"/>
    <property type="project" value="TreeGrafter"/>
</dbReference>
<evidence type="ECO:0000256" key="2">
    <source>
        <dbReference type="ARBA" id="ARBA00022963"/>
    </source>
</evidence>
<keyword evidence="1" id="KW-0378">Hydrolase</keyword>
<keyword evidence="6" id="KW-1185">Reference proteome</keyword>
<dbReference type="PANTHER" id="PTHR10272">
    <property type="entry name" value="PLATELET-ACTIVATING FACTOR ACETYLHYDROLASE"/>
    <property type="match status" value="1"/>
</dbReference>
<dbReference type="Pfam" id="PF07176">
    <property type="entry name" value="DUF1400"/>
    <property type="match status" value="1"/>
</dbReference>
<dbReference type="Gene3D" id="3.40.50.1820">
    <property type="entry name" value="alpha/beta hydrolase"/>
    <property type="match status" value="1"/>
</dbReference>
<protein>
    <recommendedName>
        <fullName evidence="4">DUF1400 domain-containing protein</fullName>
    </recommendedName>
</protein>
<dbReference type="GO" id="GO:0016042">
    <property type="term" value="P:lipid catabolic process"/>
    <property type="evidence" value="ECO:0007669"/>
    <property type="project" value="UniProtKB-KW"/>
</dbReference>
<reference evidence="5 6" key="1">
    <citation type="submission" date="2019-01" db="EMBL/GenBank/DDBJ databases">
        <authorList>
            <person name="Brito A."/>
        </authorList>
    </citation>
    <scope>NUCLEOTIDE SEQUENCE [LARGE SCALE GENOMIC DNA]</scope>
    <source>
        <strain evidence="5">1</strain>
    </source>
</reference>
<evidence type="ECO:0000259" key="4">
    <source>
        <dbReference type="Pfam" id="PF07176"/>
    </source>
</evidence>
<sequence>MLDIINNKQKKIFNHSLKSFIFKLGFMLTLSNFTAPKVLAAEEISVNYGPLEFSLSVESLRVYAQEGKMTGELADYADLLTKEQLETLRFGLSRKADIQPLSVAQFFYSYQGERILERVGQIVRTRAGQSGFYAIRSALILAAASEEGLTPLNFLKTFPTSEITIDSEQGLEIIKELSKVIQTAEQAIAEVEDNFLTEIITENKSFPEGINGVGRFSYQTENLILRDNQRQRTFPVDLYLPKQTINNQPLSLVVISHGLGSDRSTFAYFARYLASYGFAVAVPEHPGSNASQIQNLLEGFANDVTPPEEFINRPLDITYLLDQIEARYSSQINTKDVGIIGQSFGAYTALALAGAELNFATLNTACQALDSSFNVSLFLQCLALELPPETTPTNLKDPRITSAIAINPLTSAIFGQKGMSKIDIPTMLVSGSADPVTPALPEQIRPFTWLNVPEKYLVLMKEGTHFSTLNESSGSIPIPETAIGPDPKIGQNYIKQLGLLFFSDRYSAETPDFGCLCAGYAASITQPAMPLSLITQLNETKLELLVTP</sequence>
<evidence type="ECO:0000256" key="3">
    <source>
        <dbReference type="ARBA" id="ARBA00023098"/>
    </source>
</evidence>
<gene>
    <name evidence="5" type="ORF">H1P_1210002</name>
</gene>
<accession>A0A563VK62</accession>
<dbReference type="PANTHER" id="PTHR10272:SF13">
    <property type="entry name" value="POLY(ETHYLENE TEREPHTHALATE) HYDROLASE"/>
    <property type="match status" value="1"/>
</dbReference>
<keyword evidence="3" id="KW-0443">Lipid metabolism</keyword>
<name>A0A563VK62_9CYAN</name>
<dbReference type="AlphaFoldDB" id="A0A563VK62"/>
<evidence type="ECO:0000256" key="1">
    <source>
        <dbReference type="ARBA" id="ARBA00022801"/>
    </source>
</evidence>
<feature type="domain" description="DUF1400" evidence="4">
    <location>
        <begin position="40"/>
        <end position="166"/>
    </location>
</feature>
<organism evidence="5 6">
    <name type="scientific">Hyella patelloides LEGE 07179</name>
    <dbReference type="NCBI Taxonomy" id="945734"/>
    <lineage>
        <taxon>Bacteria</taxon>
        <taxon>Bacillati</taxon>
        <taxon>Cyanobacteriota</taxon>
        <taxon>Cyanophyceae</taxon>
        <taxon>Pleurocapsales</taxon>
        <taxon>Hyellaceae</taxon>
        <taxon>Hyella</taxon>
    </lineage>
</organism>
<dbReference type="SUPFAM" id="SSF53474">
    <property type="entry name" value="alpha/beta-Hydrolases"/>
    <property type="match status" value="1"/>
</dbReference>
<dbReference type="Pfam" id="PF03403">
    <property type="entry name" value="PAF-AH_p_II"/>
    <property type="match status" value="1"/>
</dbReference>
<keyword evidence="2" id="KW-0442">Lipid degradation</keyword>